<dbReference type="InterPro" id="IPR000182">
    <property type="entry name" value="GNAT_dom"/>
</dbReference>
<evidence type="ECO:0000256" key="1">
    <source>
        <dbReference type="ARBA" id="ARBA00022679"/>
    </source>
</evidence>
<evidence type="ECO:0000256" key="2">
    <source>
        <dbReference type="ARBA" id="ARBA00023315"/>
    </source>
</evidence>
<dbReference type="PANTHER" id="PTHR43792">
    <property type="entry name" value="GNAT FAMILY, PUTATIVE (AFU_ORTHOLOGUE AFUA_3G00765)-RELATED-RELATED"/>
    <property type="match status" value="1"/>
</dbReference>
<dbReference type="PROSITE" id="PS51186">
    <property type="entry name" value="GNAT"/>
    <property type="match status" value="1"/>
</dbReference>
<name>A0ABQ1I5I7_9ALTE</name>
<gene>
    <name evidence="5" type="ORF">GCM10007414_29430</name>
</gene>
<dbReference type="InterPro" id="IPR016181">
    <property type="entry name" value="Acyl_CoA_acyltransferase"/>
</dbReference>
<dbReference type="Proteomes" id="UP000651977">
    <property type="component" value="Unassembled WGS sequence"/>
</dbReference>
<keyword evidence="6" id="KW-1185">Reference proteome</keyword>
<reference evidence="6" key="1">
    <citation type="journal article" date="2019" name="Int. J. Syst. Evol. Microbiol.">
        <title>The Global Catalogue of Microorganisms (GCM) 10K type strain sequencing project: providing services to taxonomists for standard genome sequencing and annotation.</title>
        <authorList>
            <consortium name="The Broad Institute Genomics Platform"/>
            <consortium name="The Broad Institute Genome Sequencing Center for Infectious Disease"/>
            <person name="Wu L."/>
            <person name="Ma J."/>
        </authorList>
    </citation>
    <scope>NUCLEOTIDE SEQUENCE [LARGE SCALE GENOMIC DNA]</scope>
    <source>
        <strain evidence="6">CGMCC 1.10131</strain>
    </source>
</reference>
<evidence type="ECO:0000256" key="3">
    <source>
        <dbReference type="ARBA" id="ARBA00038502"/>
    </source>
</evidence>
<comment type="caution">
    <text evidence="5">The sequence shown here is derived from an EMBL/GenBank/DDBJ whole genome shotgun (WGS) entry which is preliminary data.</text>
</comment>
<proteinExistence type="inferred from homology"/>
<feature type="domain" description="N-acetyltransferase" evidence="4">
    <location>
        <begin position="5"/>
        <end position="160"/>
    </location>
</feature>
<dbReference type="SUPFAM" id="SSF55729">
    <property type="entry name" value="Acyl-CoA N-acyltransferases (Nat)"/>
    <property type="match status" value="1"/>
</dbReference>
<protein>
    <recommendedName>
        <fullName evidence="4">N-acetyltransferase domain-containing protein</fullName>
    </recommendedName>
</protein>
<comment type="similarity">
    <text evidence="3">Belongs to the acetyltransferase family. RimJ subfamily.</text>
</comment>
<dbReference type="InterPro" id="IPR051531">
    <property type="entry name" value="N-acetyltransferase"/>
</dbReference>
<sequence>MSPQLYLRKPERCDLEELSECYEKSEIFLRPWSYPPSNVRAYLEEPNRYLLCLAEHGEIVGTFNISNIIRGFFQSAYLSYEVFVPHQAQGYMRVGMRLLLKEAFDELNLHRLEANIQPSNKTSIALVAKAGFVKEGLSKNYLNIGGKGWKDHERWAIINPRWRGR</sequence>
<evidence type="ECO:0000313" key="6">
    <source>
        <dbReference type="Proteomes" id="UP000651977"/>
    </source>
</evidence>
<dbReference type="RefSeq" id="WP_198150196.1">
    <property type="nucleotide sequence ID" value="NZ_BMDY01000019.1"/>
</dbReference>
<dbReference type="Gene3D" id="3.40.630.30">
    <property type="match status" value="1"/>
</dbReference>
<keyword evidence="1" id="KW-0808">Transferase</keyword>
<accession>A0ABQ1I5I7</accession>
<dbReference type="Pfam" id="PF13302">
    <property type="entry name" value="Acetyltransf_3"/>
    <property type="match status" value="1"/>
</dbReference>
<evidence type="ECO:0000259" key="4">
    <source>
        <dbReference type="PROSITE" id="PS51186"/>
    </source>
</evidence>
<dbReference type="EMBL" id="BMDY01000019">
    <property type="protein sequence ID" value="GGB14132.1"/>
    <property type="molecule type" value="Genomic_DNA"/>
</dbReference>
<organism evidence="5 6">
    <name type="scientific">Agarivorans gilvus</name>
    <dbReference type="NCBI Taxonomy" id="680279"/>
    <lineage>
        <taxon>Bacteria</taxon>
        <taxon>Pseudomonadati</taxon>
        <taxon>Pseudomonadota</taxon>
        <taxon>Gammaproteobacteria</taxon>
        <taxon>Alteromonadales</taxon>
        <taxon>Alteromonadaceae</taxon>
        <taxon>Agarivorans</taxon>
    </lineage>
</organism>
<dbReference type="PANTHER" id="PTHR43792:SF8">
    <property type="entry name" value="[RIBOSOMAL PROTEIN US5]-ALANINE N-ACETYLTRANSFERASE"/>
    <property type="match status" value="1"/>
</dbReference>
<keyword evidence="2" id="KW-0012">Acyltransferase</keyword>
<evidence type="ECO:0000313" key="5">
    <source>
        <dbReference type="EMBL" id="GGB14132.1"/>
    </source>
</evidence>